<evidence type="ECO:0000256" key="5">
    <source>
        <dbReference type="ARBA" id="ARBA00022692"/>
    </source>
</evidence>
<keyword evidence="9 13" id="KW-1133">Transmembrane helix</keyword>
<evidence type="ECO:0000259" key="14">
    <source>
        <dbReference type="Pfam" id="PF01435"/>
    </source>
</evidence>
<proteinExistence type="predicted"/>
<keyword evidence="10" id="KW-0482">Metalloprotease</keyword>
<dbReference type="SMART" id="SM00028">
    <property type="entry name" value="TPR"/>
    <property type="match status" value="4"/>
</dbReference>
<dbReference type="Gene3D" id="3.30.2010.10">
    <property type="entry name" value="Metalloproteases ('zincins'), catalytic domain"/>
    <property type="match status" value="1"/>
</dbReference>
<evidence type="ECO:0000256" key="12">
    <source>
        <dbReference type="SAM" id="MobiDB-lite"/>
    </source>
</evidence>
<dbReference type="Proteomes" id="UP000318081">
    <property type="component" value="Chromosome"/>
</dbReference>
<evidence type="ECO:0000256" key="7">
    <source>
        <dbReference type="ARBA" id="ARBA00022801"/>
    </source>
</evidence>
<dbReference type="InterPro" id="IPR011990">
    <property type="entry name" value="TPR-like_helical_dom_sf"/>
</dbReference>
<evidence type="ECO:0000256" key="2">
    <source>
        <dbReference type="ARBA" id="ARBA00004167"/>
    </source>
</evidence>
<feature type="transmembrane region" description="Helical" evidence="13">
    <location>
        <begin position="295"/>
        <end position="316"/>
    </location>
</feature>
<evidence type="ECO:0000313" key="17">
    <source>
        <dbReference type="Proteomes" id="UP000318081"/>
    </source>
</evidence>
<comment type="cofactor">
    <cofactor evidence="1">
        <name>Zn(2+)</name>
        <dbReference type="ChEBI" id="CHEBI:29105"/>
    </cofactor>
</comment>
<feature type="region of interest" description="Disordered" evidence="12">
    <location>
        <begin position="1"/>
        <end position="39"/>
    </location>
</feature>
<keyword evidence="4 16" id="KW-0645">Protease</keyword>
<comment type="subcellular location">
    <subcellularLocation>
        <location evidence="2">Membrane</location>
        <topology evidence="2">Single-pass membrane protein</topology>
    </subcellularLocation>
</comment>
<feature type="domain" description="DUF1559" evidence="15">
    <location>
        <begin position="1337"/>
        <end position="1405"/>
    </location>
</feature>
<evidence type="ECO:0000256" key="10">
    <source>
        <dbReference type="ARBA" id="ARBA00023049"/>
    </source>
</evidence>
<dbReference type="Pfam" id="PF01435">
    <property type="entry name" value="Peptidase_M48"/>
    <property type="match status" value="1"/>
</dbReference>
<dbReference type="EMBL" id="CP036432">
    <property type="protein sequence ID" value="QDV85042.1"/>
    <property type="molecule type" value="Genomic_DNA"/>
</dbReference>
<evidence type="ECO:0000313" key="16">
    <source>
        <dbReference type="EMBL" id="QDV85042.1"/>
    </source>
</evidence>
<dbReference type="CDD" id="cd07328">
    <property type="entry name" value="M48_Ste24p_like"/>
    <property type="match status" value="1"/>
</dbReference>
<accession>A0ABX5XSR2</accession>
<feature type="compositionally biased region" description="Polar residues" evidence="12">
    <location>
        <begin position="19"/>
        <end position="35"/>
    </location>
</feature>
<feature type="transmembrane region" description="Helical" evidence="13">
    <location>
        <begin position="208"/>
        <end position="235"/>
    </location>
</feature>
<evidence type="ECO:0000256" key="11">
    <source>
        <dbReference type="ARBA" id="ARBA00023136"/>
    </source>
</evidence>
<evidence type="ECO:0000256" key="9">
    <source>
        <dbReference type="ARBA" id="ARBA00022989"/>
    </source>
</evidence>
<keyword evidence="7" id="KW-0378">Hydrolase</keyword>
<dbReference type="RefSeq" id="WP_419580150.1">
    <property type="nucleotide sequence ID" value="NZ_CP036432.1"/>
</dbReference>
<feature type="region of interest" description="Disordered" evidence="12">
    <location>
        <begin position="848"/>
        <end position="885"/>
    </location>
</feature>
<keyword evidence="8" id="KW-0862">Zinc</keyword>
<sequence length="1743" mass="193196">MPFAAPGGRSVGPVFRNPLATNASRSPAFNPTNTIRGIRVPTPSMPGASNASMYTPAAANRIETQIQANLSKDRSLDNMMSAINAIDQYAPNAAFASKYRSEALQMAQASLKQNASVPLPWIATAKLSAQVGNDALFRETTSEFVQKFPNNPHAQYFKGLQSFMDKDWQSAEIALRNAKALGLSDESIAQMLKVAIDNQKWVWEYAEITFWVIMVWLIGLVAIYLLGLLLSRFTLQAIEQNQLDARSLATRLIRRVYRGVVTVAGVYYYISLPVILVCAVALPLTIGYAALSTPYLNLILLAVILIGGVGGVITAVSGIRTAMIRIPDSQDGMQLRQGESEAFWSLVRDVAETMGTRSVDEIWISPGTDLAVTERGRWWDKLRDKGRRVLIFGVALLDDFNVDSLRAILAHEYTHFRNRDTAGGDVALKVQFAMHQFADAISERGKIRWWDITIHFLRTFHYLFTRLTLGASRLQEVLADRAAVEAYGSAAFVDGLKHVIRRDIEFDHIVSGAIGNKIKSNLAPSHFYAPRPEINAFDQRDIDAAIRAIMCRKTTVYDSHPAPVERVALAQRWKSASRTDSGPAIELFDQSGVPVRDEMSTLLADFAEKRAENVLKFNQVIIDVMTDMIKQGDLDARLRRAQVYYEMAEHEKALADINTVMKQAGNPPEVRFFRAAVYQSAGNHEGSIADLRELLKRSRSLPADFACSVACTLGRQHWELGQLKEAGDAMDRALGFDKESFEAVNSRIEIAEQLGADQTAEILKLKERASKLWPVVELKQNDTPSHDGDSRQEMSSWLVAQTVAGLAAIFFLLIGGGLYGASGMVIAALDRSEPDVVPIEKSVVSIGGNASADGTSPPAVTSNEEGAAKTTSTLDSTAKATTETKVPAATQPIEEVSFDQVGTNLRTIAEAVKKCIDRGFYQNTPLRIDTKLSWRVHLLPHLGEEALYAEFKLDEPWDSEHNKSLLDRMPAVYRFGTAVDSTQIRSIWRQGVGAQMPDIGNGVFFDDGGDQTAVILFAGEGAKVPWTRPEPKPLKDDEVASELLISSTTPTMAVLGTGDVLSFPQGIHPLKLQSLISISGNEHVSEKWFAADKAADRPPNGYKFGAVRSDVVRESDKPTKPMIGRFAWIGSKLRDLKLPQESQLSWRVHLLPLIGYQSLYREFNLDEPWDSTHNYALIKQIPEVYTLGSRPGRTRIRAIEPVIGALDSDAPSLENKLAIIFAPQHQEVTWTRPKPLPTLLRMPKVRGMLVNGQTVSFSMPSPVVAECKSLVDPAVENQWDVKIWTESDLVARNRRAPRYDRPAIVRGAIPLPNPVPAVPAAGANKKPYYTIVAESSLAKISQALQQYMSNYRTFPKVQSSTSGTTLNLSWRVELLPFLGHQSLYDRFDHDQPWDSETNLPLLKEMPEVYRTKSGEESLTQICLFIGRGMCLSNERIRDSLVSKDMPMTDNRASTILGGMVGPDKAVPWTKPVDIEVDPTNLVQSLSAEGKSVGLITGTGCQILPRSLSPQIFHALATSTAGELVDAATLMRYSAHVNGYPYVGEDQGRLFEAYGMRAVLSCLLQTYQRNPELLNDRNLSWRVHILGSLDYRDLYEQFRLDQPWDSPHNLKLIPYMPDIFRDFDASSDSTTTRLMTIRGLGTINHPYLPSTPYQSISDGPENTLLMLQAPEGREVTWTKPDDFPFLIEEPRKGLENIPIARGLTVGFANGQVNFLRSTIEPEAFKSLVTPRGGERVFVAEQVMR</sequence>
<name>A0ABX5XSR2_9BACT</name>
<dbReference type="PANTHER" id="PTHR30093:SF44">
    <property type="entry name" value="TYPE II SECRETION SYSTEM CORE PROTEIN G"/>
    <property type="match status" value="1"/>
</dbReference>
<feature type="domain" description="Peptidase M48" evidence="14">
    <location>
        <begin position="388"/>
        <end position="573"/>
    </location>
</feature>
<evidence type="ECO:0000256" key="6">
    <source>
        <dbReference type="ARBA" id="ARBA00022723"/>
    </source>
</evidence>
<keyword evidence="5 13" id="KW-0812">Transmembrane</keyword>
<feature type="transmembrane region" description="Helical" evidence="13">
    <location>
        <begin position="798"/>
        <end position="821"/>
    </location>
</feature>
<evidence type="ECO:0000256" key="4">
    <source>
        <dbReference type="ARBA" id="ARBA00022670"/>
    </source>
</evidence>
<evidence type="ECO:0000256" key="13">
    <source>
        <dbReference type="SAM" id="Phobius"/>
    </source>
</evidence>
<dbReference type="GO" id="GO:0008233">
    <property type="term" value="F:peptidase activity"/>
    <property type="evidence" value="ECO:0007669"/>
    <property type="project" value="UniProtKB-KW"/>
</dbReference>
<evidence type="ECO:0000259" key="15">
    <source>
        <dbReference type="Pfam" id="PF07596"/>
    </source>
</evidence>
<dbReference type="Pfam" id="PF07596">
    <property type="entry name" value="SBP_bac_10"/>
    <property type="match status" value="1"/>
</dbReference>
<dbReference type="PANTHER" id="PTHR30093">
    <property type="entry name" value="GENERAL SECRETION PATHWAY PROTEIN G"/>
    <property type="match status" value="1"/>
</dbReference>
<dbReference type="Gene3D" id="1.25.40.10">
    <property type="entry name" value="Tetratricopeptide repeat domain"/>
    <property type="match status" value="1"/>
</dbReference>
<protein>
    <submittedName>
        <fullName evidence="16">Protease HtpX</fullName>
    </submittedName>
</protein>
<dbReference type="GO" id="GO:0006508">
    <property type="term" value="P:proteolysis"/>
    <property type="evidence" value="ECO:0007669"/>
    <property type="project" value="UniProtKB-KW"/>
</dbReference>
<keyword evidence="17" id="KW-1185">Reference proteome</keyword>
<feature type="compositionally biased region" description="Polar residues" evidence="12">
    <location>
        <begin position="852"/>
        <end position="884"/>
    </location>
</feature>
<dbReference type="InterPro" id="IPR001915">
    <property type="entry name" value="Peptidase_M48"/>
</dbReference>
<gene>
    <name evidence="16" type="primary">htpX_1</name>
    <name evidence="16" type="ORF">TBK1r_39960</name>
</gene>
<evidence type="ECO:0000256" key="3">
    <source>
        <dbReference type="ARBA" id="ARBA00022481"/>
    </source>
</evidence>
<evidence type="ECO:0000256" key="8">
    <source>
        <dbReference type="ARBA" id="ARBA00022833"/>
    </source>
</evidence>
<organism evidence="16 17">
    <name type="scientific">Stieleria magnilauensis</name>
    <dbReference type="NCBI Taxonomy" id="2527963"/>
    <lineage>
        <taxon>Bacteria</taxon>
        <taxon>Pseudomonadati</taxon>
        <taxon>Planctomycetota</taxon>
        <taxon>Planctomycetia</taxon>
        <taxon>Pirellulales</taxon>
        <taxon>Pirellulaceae</taxon>
        <taxon>Stieleria</taxon>
    </lineage>
</organism>
<evidence type="ECO:0000256" key="1">
    <source>
        <dbReference type="ARBA" id="ARBA00001947"/>
    </source>
</evidence>
<dbReference type="InterPro" id="IPR011453">
    <property type="entry name" value="DUF1559"/>
</dbReference>
<keyword evidence="11 13" id="KW-0472">Membrane</keyword>
<dbReference type="SUPFAM" id="SSF48452">
    <property type="entry name" value="TPR-like"/>
    <property type="match status" value="1"/>
</dbReference>
<keyword evidence="6" id="KW-0479">Metal-binding</keyword>
<keyword evidence="3" id="KW-0488">Methylation</keyword>
<reference evidence="16 17" key="1">
    <citation type="submission" date="2019-02" db="EMBL/GenBank/DDBJ databases">
        <title>Deep-cultivation of Planctomycetes and their phenomic and genomic characterization uncovers novel biology.</title>
        <authorList>
            <person name="Wiegand S."/>
            <person name="Jogler M."/>
            <person name="Boedeker C."/>
            <person name="Pinto D."/>
            <person name="Vollmers J."/>
            <person name="Rivas-Marin E."/>
            <person name="Kohn T."/>
            <person name="Peeters S.H."/>
            <person name="Heuer A."/>
            <person name="Rast P."/>
            <person name="Oberbeckmann S."/>
            <person name="Bunk B."/>
            <person name="Jeske O."/>
            <person name="Meyerdierks A."/>
            <person name="Storesund J.E."/>
            <person name="Kallscheuer N."/>
            <person name="Luecker S."/>
            <person name="Lage O.M."/>
            <person name="Pohl T."/>
            <person name="Merkel B.J."/>
            <person name="Hornburger P."/>
            <person name="Mueller R.-W."/>
            <person name="Bruemmer F."/>
            <person name="Labrenz M."/>
            <person name="Spormann A.M."/>
            <person name="Op den Camp H."/>
            <person name="Overmann J."/>
            <person name="Amann R."/>
            <person name="Jetten M.S.M."/>
            <person name="Mascher T."/>
            <person name="Medema M.H."/>
            <person name="Devos D.P."/>
            <person name="Kaster A.-K."/>
            <person name="Ovreas L."/>
            <person name="Rohde M."/>
            <person name="Galperin M.Y."/>
            <person name="Jogler C."/>
        </authorList>
    </citation>
    <scope>NUCLEOTIDE SEQUENCE [LARGE SCALE GENOMIC DNA]</scope>
    <source>
        <strain evidence="16 17">TBK1r</strain>
    </source>
</reference>
<dbReference type="InterPro" id="IPR019734">
    <property type="entry name" value="TPR_rpt"/>
</dbReference>
<feature type="transmembrane region" description="Helical" evidence="13">
    <location>
        <begin position="256"/>
        <end position="289"/>
    </location>
</feature>